<dbReference type="SUPFAM" id="SSF53474">
    <property type="entry name" value="alpha/beta-Hydrolases"/>
    <property type="match status" value="1"/>
</dbReference>
<dbReference type="InterPro" id="IPR029058">
    <property type="entry name" value="AB_hydrolase_fold"/>
</dbReference>
<name>A0A841AFI5_9MICO</name>
<dbReference type="Pfam" id="PF12697">
    <property type="entry name" value="Abhydrolase_6"/>
    <property type="match status" value="1"/>
</dbReference>
<reference evidence="3 4" key="1">
    <citation type="submission" date="2020-08" db="EMBL/GenBank/DDBJ databases">
        <title>Sequencing the genomes of 1000 actinobacteria strains.</title>
        <authorList>
            <person name="Klenk H.-P."/>
        </authorList>
    </citation>
    <scope>NUCLEOTIDE SEQUENCE [LARGE SCALE GENOMIC DNA]</scope>
    <source>
        <strain evidence="3 4">DSM 105784</strain>
    </source>
</reference>
<dbReference type="Gene3D" id="3.40.50.1820">
    <property type="entry name" value="alpha/beta hydrolase"/>
    <property type="match status" value="1"/>
</dbReference>
<feature type="domain" description="AB hydrolase-1" evidence="2">
    <location>
        <begin position="27"/>
        <end position="263"/>
    </location>
</feature>
<dbReference type="AlphaFoldDB" id="A0A841AFI5"/>
<proteinExistence type="inferred from homology"/>
<comment type="caution">
    <text evidence="3">The sequence shown here is derived from an EMBL/GenBank/DDBJ whole genome shotgun (WGS) entry which is preliminary data.</text>
</comment>
<dbReference type="Proteomes" id="UP000536685">
    <property type="component" value="Unassembled WGS sequence"/>
</dbReference>
<protein>
    <submittedName>
        <fullName evidence="3">Sigma-B regulation protein RsbQ</fullName>
    </submittedName>
</protein>
<evidence type="ECO:0000256" key="1">
    <source>
        <dbReference type="ARBA" id="ARBA00008645"/>
    </source>
</evidence>
<dbReference type="GO" id="GO:0003824">
    <property type="term" value="F:catalytic activity"/>
    <property type="evidence" value="ECO:0007669"/>
    <property type="project" value="UniProtKB-ARBA"/>
</dbReference>
<dbReference type="RefSeq" id="WP_184233046.1">
    <property type="nucleotide sequence ID" value="NZ_JACHMJ010000001.1"/>
</dbReference>
<sequence length="271" mass="29039">MTPAATLATVERRNNVRVLGNPAGRPMVFAHGFGCSQEMWRLVAPAFAADYRVVLYDHTGEGGSDLSEYDPAKYDSLDGYADDILDIVAAYELEDVVFVGHSVSGMMGVLASLRAPESFGALILVSPSPRYINDGDYIGGFEKADIDGLLDSLDANYLGWSATMAPVIMGNPERPELSDELNAQFCATDPVVARQFARVTFLSDNRDDLADVTTPALVLQCADDLIAPVTVGQYVHAEIAGSTLVMLPATGHVPHLSAPDQVITAIQEYLA</sequence>
<evidence type="ECO:0000313" key="3">
    <source>
        <dbReference type="EMBL" id="MBB5842007.1"/>
    </source>
</evidence>
<dbReference type="InterPro" id="IPR000073">
    <property type="entry name" value="AB_hydrolase_1"/>
</dbReference>
<keyword evidence="4" id="KW-1185">Reference proteome</keyword>
<accession>A0A841AFI5</accession>
<dbReference type="PRINTS" id="PR00111">
    <property type="entry name" value="ABHYDROLASE"/>
</dbReference>
<dbReference type="EMBL" id="JACHMJ010000001">
    <property type="protein sequence ID" value="MBB5842007.1"/>
    <property type="molecule type" value="Genomic_DNA"/>
</dbReference>
<gene>
    <name evidence="3" type="ORF">HD599_000330</name>
</gene>
<dbReference type="PANTHER" id="PTHR43039">
    <property type="entry name" value="ESTERASE-RELATED"/>
    <property type="match status" value="1"/>
</dbReference>
<evidence type="ECO:0000313" key="4">
    <source>
        <dbReference type="Proteomes" id="UP000536685"/>
    </source>
</evidence>
<evidence type="ECO:0000259" key="2">
    <source>
        <dbReference type="Pfam" id="PF12697"/>
    </source>
</evidence>
<comment type="similarity">
    <text evidence="1">Belongs to the AB hydrolase superfamily.</text>
</comment>
<organism evidence="3 4">
    <name type="scientific">Conyzicola lurida</name>
    <dbReference type="NCBI Taxonomy" id="1172621"/>
    <lineage>
        <taxon>Bacteria</taxon>
        <taxon>Bacillati</taxon>
        <taxon>Actinomycetota</taxon>
        <taxon>Actinomycetes</taxon>
        <taxon>Micrococcales</taxon>
        <taxon>Microbacteriaceae</taxon>
        <taxon>Conyzicola</taxon>
    </lineage>
</organism>